<reference evidence="2" key="2">
    <citation type="submission" date="2017-06" db="EMBL/GenBank/DDBJ databases">
        <title>WGS assembly of Brachypodium distachyon.</title>
        <authorList>
            <consortium name="The International Brachypodium Initiative"/>
            <person name="Lucas S."/>
            <person name="Harmon-Smith M."/>
            <person name="Lail K."/>
            <person name="Tice H."/>
            <person name="Grimwood J."/>
            <person name="Bruce D."/>
            <person name="Barry K."/>
            <person name="Shu S."/>
            <person name="Lindquist E."/>
            <person name="Wang M."/>
            <person name="Pitluck S."/>
            <person name="Vogel J.P."/>
            <person name="Garvin D.F."/>
            <person name="Mockler T.C."/>
            <person name="Schmutz J."/>
            <person name="Rokhsar D."/>
            <person name="Bevan M.W."/>
        </authorList>
    </citation>
    <scope>NUCLEOTIDE SEQUENCE</scope>
    <source>
        <strain evidence="2">Bd21</strain>
    </source>
</reference>
<evidence type="ECO:0000313" key="2">
    <source>
        <dbReference type="EMBL" id="PNT77904.1"/>
    </source>
</evidence>
<dbReference type="AlphaFoldDB" id="A0A2K2DUF5"/>
<dbReference type="OrthoDB" id="582405at2759"/>
<protein>
    <recommendedName>
        <fullName evidence="1">DUF1618 domain-containing protein</fullName>
    </recommendedName>
</protein>
<dbReference type="Proteomes" id="UP000008810">
    <property type="component" value="Chromosome 1"/>
</dbReference>
<proteinExistence type="predicted"/>
<evidence type="ECO:0000313" key="4">
    <source>
        <dbReference type="Proteomes" id="UP000008810"/>
    </source>
</evidence>
<reference evidence="2 3" key="1">
    <citation type="journal article" date="2010" name="Nature">
        <title>Genome sequencing and analysis of the model grass Brachypodium distachyon.</title>
        <authorList>
            <consortium name="International Brachypodium Initiative"/>
        </authorList>
    </citation>
    <scope>NUCLEOTIDE SEQUENCE [LARGE SCALE GENOMIC DNA]</scope>
    <source>
        <strain evidence="2 3">Bd21</strain>
    </source>
</reference>
<dbReference type="Pfam" id="PF07762">
    <property type="entry name" value="DUF1618"/>
    <property type="match status" value="1"/>
</dbReference>
<gene>
    <name evidence="3" type="primary">LOC100824156</name>
    <name evidence="2" type="ORF">BRADI_1g70240v3</name>
</gene>
<reference evidence="3" key="3">
    <citation type="submission" date="2018-08" db="UniProtKB">
        <authorList>
            <consortium name="EnsemblPlants"/>
        </authorList>
    </citation>
    <scope>IDENTIFICATION</scope>
    <source>
        <strain evidence="3">cv. Bd21</strain>
    </source>
</reference>
<evidence type="ECO:0000313" key="3">
    <source>
        <dbReference type="EnsemblPlants" id="PNT77904"/>
    </source>
</evidence>
<name>A0A2K2DUF5_BRADI</name>
<keyword evidence="4" id="KW-1185">Reference proteome</keyword>
<dbReference type="PANTHER" id="PTHR33086">
    <property type="entry name" value="OS05G0468200 PROTEIN-RELATED"/>
    <property type="match status" value="1"/>
</dbReference>
<dbReference type="EnsemblPlants" id="PNT77904">
    <property type="protein sequence ID" value="PNT77904"/>
    <property type="gene ID" value="BRADI_1g70240v3"/>
</dbReference>
<dbReference type="EMBL" id="CM000880">
    <property type="protein sequence ID" value="PNT77904.1"/>
    <property type="molecule type" value="Genomic_DNA"/>
</dbReference>
<accession>A0A2K2DUF5</accession>
<organism evidence="2">
    <name type="scientific">Brachypodium distachyon</name>
    <name type="common">Purple false brome</name>
    <name type="synonym">Trachynia distachya</name>
    <dbReference type="NCBI Taxonomy" id="15368"/>
    <lineage>
        <taxon>Eukaryota</taxon>
        <taxon>Viridiplantae</taxon>
        <taxon>Streptophyta</taxon>
        <taxon>Embryophyta</taxon>
        <taxon>Tracheophyta</taxon>
        <taxon>Spermatophyta</taxon>
        <taxon>Magnoliopsida</taxon>
        <taxon>Liliopsida</taxon>
        <taxon>Poales</taxon>
        <taxon>Poaceae</taxon>
        <taxon>BOP clade</taxon>
        <taxon>Pooideae</taxon>
        <taxon>Stipodae</taxon>
        <taxon>Brachypodieae</taxon>
        <taxon>Brachypodium</taxon>
    </lineage>
</organism>
<evidence type="ECO:0000259" key="1">
    <source>
        <dbReference type="Pfam" id="PF07762"/>
    </source>
</evidence>
<dbReference type="Gramene" id="PNT77904">
    <property type="protein sequence ID" value="PNT77904"/>
    <property type="gene ID" value="BRADI_1g70240v3"/>
</dbReference>
<dbReference type="InterPro" id="IPR011676">
    <property type="entry name" value="DUF1618"/>
</dbReference>
<dbReference type="PANTHER" id="PTHR33086:SF62">
    <property type="entry name" value="OS01G0182100 PROTEIN"/>
    <property type="match status" value="1"/>
</dbReference>
<dbReference type="ExpressionAtlas" id="A0A2K2DUF5">
    <property type="expression patterns" value="baseline and differential"/>
</dbReference>
<dbReference type="FunCoup" id="A0A2K2DUF5">
    <property type="interactions" value="664"/>
</dbReference>
<sequence>MGPPLCVLLKSKVLFQYDPDVFRGGAVERGGESIGGGSGRTRGIRTPRETANGILPYLRAMKPDANFANPPELSSLRILRPTESTPQCYRAILSSGHIASADKNLIALYPGAYRPGIQVKGCYLIYDATKNSLSAIPQRPDDTGFLAGAGLGAVVLRCDGGEEGAYVLGELAQVQGSDCSEAALYTWRSSTAEWVTKVGRLPPEVCTRDRLFLSDSCFSFGGSILCWVDMFKGMLICDLRAVLEYGSDLEFRFIPLPEDSLPFPHRNRFECPRRLEVFCSIGCVRGAVKFVTMDGYGERPSNEVTLTIWTLLPDIYKWKKGRVYHLRDIWENETYQTMGLPQVVPSYPLLSMHEDDVVYLAFPNVTSVDGYESDFLLRIDMLHDKVQCHQGTSDKIPARLIAVECSAYLQDLEDHQKGKSTKDMGKWREYDALTSLQHVMWKYELKSAPVLI</sequence>
<feature type="domain" description="DUF1618" evidence="1">
    <location>
        <begin position="227"/>
        <end position="359"/>
    </location>
</feature>